<evidence type="ECO:0000313" key="3">
    <source>
        <dbReference type="Proteomes" id="UP000637980"/>
    </source>
</evidence>
<name>A0ABQ3DZX1_9HYPH</name>
<sequence>MTLNSLLLMHMIKQRRRAFSKQEQRNGEQDVPHELNMPHHDMPRAVISEENIIFGTAALDVNLDLIPGQLPSLYFMDGNGIFVRLRVLHPSGFAVFEADHASVFARVPGQFEQNLGNTGDAVRHSLMLLADGNAPVGIVDKKNNGVFVWYANEAAMSNPRNGQPLDERDEQGPPNGYHHNGHSIVHRNGIINYYDEHYPGFLDKLMLLGQHAQSYNVQVGDLIQNIPIRTNVEYFQRNEFATGADQRQAIVALVNSFV</sequence>
<dbReference type="Proteomes" id="UP000637980">
    <property type="component" value="Unassembled WGS sequence"/>
</dbReference>
<feature type="region of interest" description="Disordered" evidence="1">
    <location>
        <begin position="158"/>
        <end position="179"/>
    </location>
</feature>
<dbReference type="EMBL" id="BMXE01000001">
    <property type="protein sequence ID" value="GHB21790.1"/>
    <property type="molecule type" value="Genomic_DNA"/>
</dbReference>
<protein>
    <submittedName>
        <fullName evidence="2">Uncharacterized protein</fullName>
    </submittedName>
</protein>
<comment type="caution">
    <text evidence="2">The sequence shown here is derived from an EMBL/GenBank/DDBJ whole genome shotgun (WGS) entry which is preliminary data.</text>
</comment>
<feature type="compositionally biased region" description="Basic and acidic residues" evidence="1">
    <location>
        <begin position="20"/>
        <end position="39"/>
    </location>
</feature>
<evidence type="ECO:0000313" key="2">
    <source>
        <dbReference type="EMBL" id="GHB21790.1"/>
    </source>
</evidence>
<feature type="region of interest" description="Disordered" evidence="1">
    <location>
        <begin position="18"/>
        <end position="39"/>
    </location>
</feature>
<keyword evidence="3" id="KW-1185">Reference proteome</keyword>
<organism evidence="2 3">
    <name type="scientific">Pseudovibrio japonicus</name>
    <dbReference type="NCBI Taxonomy" id="366534"/>
    <lineage>
        <taxon>Bacteria</taxon>
        <taxon>Pseudomonadati</taxon>
        <taxon>Pseudomonadota</taxon>
        <taxon>Alphaproteobacteria</taxon>
        <taxon>Hyphomicrobiales</taxon>
        <taxon>Stappiaceae</taxon>
        <taxon>Pseudovibrio</taxon>
    </lineage>
</organism>
<gene>
    <name evidence="2" type="ORF">GCM10007094_07370</name>
</gene>
<evidence type="ECO:0000256" key="1">
    <source>
        <dbReference type="SAM" id="MobiDB-lite"/>
    </source>
</evidence>
<accession>A0ABQ3DZX1</accession>
<dbReference type="RefSeq" id="WP_189435378.1">
    <property type="nucleotide sequence ID" value="NZ_BMXE01000001.1"/>
</dbReference>
<proteinExistence type="predicted"/>
<reference evidence="3" key="1">
    <citation type="journal article" date="2019" name="Int. J. Syst. Evol. Microbiol.">
        <title>The Global Catalogue of Microorganisms (GCM) 10K type strain sequencing project: providing services to taxonomists for standard genome sequencing and annotation.</title>
        <authorList>
            <consortium name="The Broad Institute Genomics Platform"/>
            <consortium name="The Broad Institute Genome Sequencing Center for Infectious Disease"/>
            <person name="Wu L."/>
            <person name="Ma J."/>
        </authorList>
    </citation>
    <scope>NUCLEOTIDE SEQUENCE [LARGE SCALE GENOMIC DNA]</scope>
    <source>
        <strain evidence="3">KCTC 12861</strain>
    </source>
</reference>